<dbReference type="SMART" id="SM00490">
    <property type="entry name" value="HELICc"/>
    <property type="match status" value="1"/>
</dbReference>
<evidence type="ECO:0000259" key="10">
    <source>
        <dbReference type="PROSITE" id="PS51194"/>
    </source>
</evidence>
<dbReference type="KEGG" id="acan:ACA1_246820"/>
<dbReference type="PROSITE" id="PS51194">
    <property type="entry name" value="HELICASE_CTER"/>
    <property type="match status" value="1"/>
</dbReference>
<dbReference type="GO" id="GO:0005524">
    <property type="term" value="F:ATP binding"/>
    <property type="evidence" value="ECO:0007669"/>
    <property type="project" value="UniProtKB-KW"/>
</dbReference>
<dbReference type="RefSeq" id="XP_004335512.1">
    <property type="nucleotide sequence ID" value="XM_004335464.1"/>
</dbReference>
<evidence type="ECO:0000259" key="7">
    <source>
        <dbReference type="PROSITE" id="PS50089"/>
    </source>
</evidence>
<accession>L8GKY9</accession>
<dbReference type="InterPro" id="IPR050628">
    <property type="entry name" value="SNF2_RAD54_helicase_TF"/>
</dbReference>
<feature type="region of interest" description="Disordered" evidence="6">
    <location>
        <begin position="1183"/>
        <end position="1212"/>
    </location>
</feature>
<evidence type="ECO:0000259" key="8">
    <source>
        <dbReference type="PROSITE" id="PS50800"/>
    </source>
</evidence>
<feature type="compositionally biased region" description="Acidic residues" evidence="6">
    <location>
        <begin position="848"/>
        <end position="866"/>
    </location>
</feature>
<keyword evidence="5" id="KW-0862">Zinc</keyword>
<dbReference type="STRING" id="1257118.L8GKY9"/>
<dbReference type="CDD" id="cd18008">
    <property type="entry name" value="DEXDc_SHPRH-like"/>
    <property type="match status" value="1"/>
</dbReference>
<evidence type="ECO:0000256" key="3">
    <source>
        <dbReference type="ARBA" id="ARBA00022806"/>
    </source>
</evidence>
<dbReference type="GO" id="GO:0008270">
    <property type="term" value="F:zinc ion binding"/>
    <property type="evidence" value="ECO:0007669"/>
    <property type="project" value="UniProtKB-KW"/>
</dbReference>
<feature type="domain" description="Helicase C-terminal" evidence="10">
    <location>
        <begin position="1018"/>
        <end position="1178"/>
    </location>
</feature>
<keyword evidence="12" id="KW-1185">Reference proteome</keyword>
<dbReference type="Proteomes" id="UP000011083">
    <property type="component" value="Unassembled WGS sequence"/>
</dbReference>
<dbReference type="Gene3D" id="1.10.720.30">
    <property type="entry name" value="SAP domain"/>
    <property type="match status" value="1"/>
</dbReference>
<evidence type="ECO:0000256" key="2">
    <source>
        <dbReference type="ARBA" id="ARBA00022801"/>
    </source>
</evidence>
<evidence type="ECO:0000256" key="4">
    <source>
        <dbReference type="ARBA" id="ARBA00022840"/>
    </source>
</evidence>
<protein>
    <submittedName>
        <fullName evidence="11">SNF2 family Nterminal domain containing protein</fullName>
    </submittedName>
</protein>
<dbReference type="PANTHER" id="PTHR45626">
    <property type="entry name" value="TRANSCRIPTION TERMINATION FACTOR 2-RELATED"/>
    <property type="match status" value="1"/>
</dbReference>
<proteinExistence type="predicted"/>
<feature type="compositionally biased region" description="Basic and acidic residues" evidence="6">
    <location>
        <begin position="815"/>
        <end position="829"/>
    </location>
</feature>
<dbReference type="CDD" id="cd18793">
    <property type="entry name" value="SF2_C_SNF"/>
    <property type="match status" value="1"/>
</dbReference>
<feature type="compositionally biased region" description="Pro residues" evidence="6">
    <location>
        <begin position="99"/>
        <end position="114"/>
    </location>
</feature>
<evidence type="ECO:0000256" key="6">
    <source>
        <dbReference type="SAM" id="MobiDB-lite"/>
    </source>
</evidence>
<dbReference type="AlphaFoldDB" id="L8GKY9"/>
<evidence type="ECO:0000313" key="11">
    <source>
        <dbReference type="EMBL" id="ELR13499.1"/>
    </source>
</evidence>
<dbReference type="GeneID" id="14914047"/>
<keyword evidence="5" id="KW-0479">Metal-binding</keyword>
<keyword evidence="1" id="KW-0547">Nucleotide-binding</keyword>
<gene>
    <name evidence="11" type="ORF">ACA1_246820</name>
</gene>
<evidence type="ECO:0000313" key="12">
    <source>
        <dbReference type="Proteomes" id="UP000011083"/>
    </source>
</evidence>
<dbReference type="GO" id="GO:0005634">
    <property type="term" value="C:nucleus"/>
    <property type="evidence" value="ECO:0007669"/>
    <property type="project" value="TreeGrafter"/>
</dbReference>
<feature type="compositionally biased region" description="Basic and acidic residues" evidence="6">
    <location>
        <begin position="957"/>
        <end position="973"/>
    </location>
</feature>
<feature type="compositionally biased region" description="Low complexity" evidence="6">
    <location>
        <begin position="328"/>
        <end position="338"/>
    </location>
</feature>
<keyword evidence="4" id="KW-0067">ATP-binding</keyword>
<name>L8GKY9_ACACF</name>
<dbReference type="SUPFAM" id="SSF68906">
    <property type="entry name" value="SAP domain"/>
    <property type="match status" value="1"/>
</dbReference>
<reference evidence="11 12" key="1">
    <citation type="journal article" date="2013" name="Genome Biol.">
        <title>Genome of Acanthamoeba castellanii highlights extensive lateral gene transfer and early evolution of tyrosine kinase signaling.</title>
        <authorList>
            <person name="Clarke M."/>
            <person name="Lohan A.J."/>
            <person name="Liu B."/>
            <person name="Lagkouvardos I."/>
            <person name="Roy S."/>
            <person name="Zafar N."/>
            <person name="Bertelli C."/>
            <person name="Schilde C."/>
            <person name="Kianianmomeni A."/>
            <person name="Burglin T.R."/>
            <person name="Frech C."/>
            <person name="Turcotte B."/>
            <person name="Kopec K.O."/>
            <person name="Synnott J.M."/>
            <person name="Choo C."/>
            <person name="Paponov I."/>
            <person name="Finkler A."/>
            <person name="Soon Heng Tan C."/>
            <person name="Hutchins A.P."/>
            <person name="Weinmeier T."/>
            <person name="Rattei T."/>
            <person name="Chu J.S."/>
            <person name="Gimenez G."/>
            <person name="Irimia M."/>
            <person name="Rigden D.J."/>
            <person name="Fitzpatrick D.A."/>
            <person name="Lorenzo-Morales J."/>
            <person name="Bateman A."/>
            <person name="Chiu C.H."/>
            <person name="Tang P."/>
            <person name="Hegemann P."/>
            <person name="Fromm H."/>
            <person name="Raoult D."/>
            <person name="Greub G."/>
            <person name="Miranda-Saavedra D."/>
            <person name="Chen N."/>
            <person name="Nash P."/>
            <person name="Ginger M.L."/>
            <person name="Horn M."/>
            <person name="Schaap P."/>
            <person name="Caler L."/>
            <person name="Loftus B."/>
        </authorList>
    </citation>
    <scope>NUCLEOTIDE SEQUENCE [LARGE SCALE GENOMIC DNA]</scope>
    <source>
        <strain evidence="11 12">Neff</strain>
    </source>
</reference>
<keyword evidence="3" id="KW-0347">Helicase</keyword>
<dbReference type="InterPro" id="IPR003034">
    <property type="entry name" value="SAP_dom"/>
</dbReference>
<dbReference type="InterPro" id="IPR001650">
    <property type="entry name" value="Helicase_C-like"/>
</dbReference>
<dbReference type="Pfam" id="PF00176">
    <property type="entry name" value="SNF2-rel_dom"/>
    <property type="match status" value="1"/>
</dbReference>
<dbReference type="PROSITE" id="PS50089">
    <property type="entry name" value="ZF_RING_2"/>
    <property type="match status" value="1"/>
</dbReference>
<dbReference type="InterPro" id="IPR000330">
    <property type="entry name" value="SNF2_N"/>
</dbReference>
<dbReference type="InterPro" id="IPR001841">
    <property type="entry name" value="Znf_RING"/>
</dbReference>
<dbReference type="SMART" id="SM00513">
    <property type="entry name" value="SAP"/>
    <property type="match status" value="1"/>
</dbReference>
<dbReference type="InterPro" id="IPR014001">
    <property type="entry name" value="Helicase_ATP-bd"/>
</dbReference>
<dbReference type="InterPro" id="IPR049730">
    <property type="entry name" value="SNF2/RAD54-like_C"/>
</dbReference>
<dbReference type="PROSITE" id="PS51192">
    <property type="entry name" value="HELICASE_ATP_BIND_1"/>
    <property type="match status" value="1"/>
</dbReference>
<dbReference type="EMBL" id="KB008093">
    <property type="protein sequence ID" value="ELR13499.1"/>
    <property type="molecule type" value="Genomic_DNA"/>
</dbReference>
<dbReference type="GO" id="GO:0006281">
    <property type="term" value="P:DNA repair"/>
    <property type="evidence" value="ECO:0007669"/>
    <property type="project" value="TreeGrafter"/>
</dbReference>
<feature type="compositionally biased region" description="Low complexity" evidence="6">
    <location>
        <begin position="230"/>
        <end position="244"/>
    </location>
</feature>
<feature type="region of interest" description="Disordered" evidence="6">
    <location>
        <begin position="89"/>
        <end position="191"/>
    </location>
</feature>
<sequence length="1212" mass="133479">MVEPAAVPASAPLPVVPAAAAIAPVPSPTPSAAPLIPLLPGLQPLQPQTGEVAYRNMRVVDLKPLLRQRGLPLSGNKAELVQRLVADDAKKARASSTPAPAPQPSPAIPQPPRPLQAMPAARPPQPTVIGRSSAIDLSQEDEVVSRVAKAEPAFPSPASSSSSSSSYTVTQSSSSSSTVIDLTSIGDDDEDDLDSAVEVVMTTPSGGKASGLERKASVMSAAAAQTHMGTPTTTASSSSAAMASDVTDLSNADRVKRRRLIGDDGEQEEDEAGEMSEQGLYQQMQDALASGLSIEAVVAALRRRAELRRSASSRTSSSFLGAMFTNNETAAPAATPTGRRGRRRIIDSDDDDDDHTDIFGYRSLYVNSPMNAEIEEELPEPPNLEVTLLPHQRQALWWLNKQEKNPIIKGGILADAMGVGKTIEMLSLILHTIDEQNAAKEQAQNRKRVQGGTLVLCPLSTLSQWHQEISDKSQEGALRVAEFYGANRQSFTAASLADYDIVLTTYGTMARGWSSEDDARAFVRRRLGPLHQMTWFRVVLDEGHIIRNESTQAAKAAYALKSKYRWIMSGTPIQNSLDDMYSLLRFLHVPECMDKAWWKQNVDPAGDFTALKKILETLLLRRPKDYEIKGKPIVDLPPLSIVESKLNLDHHHQWVYDYLFKESANLFAQYYSEGTVCDQPMLVALSTLEKEKNAEADRRRRRGRRSRTRHKFSYYEMGRKLRATYAAAPKPGESEGQEGDKALLGELLGVAELCRLCYDEVGPEDKIETSCGHAFCRTCFEDWQAEHEGLQQCPECRLPMRVKAEEATGSPAIKSEGRGRDGVKKEAKEKKKREKRSGRKGKMKKEDYDDDEEEDDEDECSDDEDAKQDRSALFKSLDLSSDDDDELEVMVVTPASMMSKAAAGGRTPTMSAAAAAKAKNENENDDFLFEDLGITATRALPTVKAEGPPVPPTVKAEAPRAGDEATGRRREGEEPQEGEGEAEEREGEEEAAQADGEWDLEEEERRDEEEIQMLLESALVDELETIRDSGTGVKSLVYSQFTRYLDMVGHILRWKGFTFVRLDGRMSKAKRQRSMERFKDDPEVTIFLISLKAGGFGLNLTSASRIYLLDPWWNPATEQQAIDRAHRLGQKLPVVVTRFIIINSIEERILELQKKKNELARGAFEGGSPNRLGIRELSMLFSNRAPDPSAGDQPPPGPQQELPRGPLGAAFI</sequence>
<dbReference type="GO" id="GO:0004386">
    <property type="term" value="F:helicase activity"/>
    <property type="evidence" value="ECO:0007669"/>
    <property type="project" value="UniProtKB-KW"/>
</dbReference>
<dbReference type="InterPro" id="IPR013083">
    <property type="entry name" value="Znf_RING/FYVE/PHD"/>
</dbReference>
<organism evidence="11 12">
    <name type="scientific">Acanthamoeba castellanii (strain ATCC 30010 / Neff)</name>
    <dbReference type="NCBI Taxonomy" id="1257118"/>
    <lineage>
        <taxon>Eukaryota</taxon>
        <taxon>Amoebozoa</taxon>
        <taxon>Discosea</taxon>
        <taxon>Longamoebia</taxon>
        <taxon>Centramoebida</taxon>
        <taxon>Acanthamoebidae</taxon>
        <taxon>Acanthamoeba</taxon>
    </lineage>
</organism>
<dbReference type="InterPro" id="IPR027417">
    <property type="entry name" value="P-loop_NTPase"/>
</dbReference>
<dbReference type="SUPFAM" id="SSF52540">
    <property type="entry name" value="P-loop containing nucleoside triphosphate hydrolases"/>
    <property type="match status" value="2"/>
</dbReference>
<feature type="region of interest" description="Disordered" evidence="6">
    <location>
        <begin position="220"/>
        <end position="247"/>
    </location>
</feature>
<dbReference type="PANTHER" id="PTHR45626:SF22">
    <property type="entry name" value="DNA REPAIR PROTEIN RAD5"/>
    <property type="match status" value="1"/>
</dbReference>
<dbReference type="OMA" id="HAFETHL"/>
<keyword evidence="2" id="KW-0378">Hydrolase</keyword>
<dbReference type="SMART" id="SM00184">
    <property type="entry name" value="RING"/>
    <property type="match status" value="1"/>
</dbReference>
<evidence type="ECO:0000259" key="9">
    <source>
        <dbReference type="PROSITE" id="PS51192"/>
    </source>
</evidence>
<feature type="region of interest" description="Disordered" evidence="6">
    <location>
        <begin position="806"/>
        <end position="869"/>
    </location>
</feature>
<feature type="region of interest" description="Disordered" evidence="6">
    <location>
        <begin position="942"/>
        <end position="1007"/>
    </location>
</feature>
<dbReference type="Pfam" id="PF02037">
    <property type="entry name" value="SAP"/>
    <property type="match status" value="1"/>
</dbReference>
<feature type="domain" description="SAP" evidence="8">
    <location>
        <begin position="54"/>
        <end position="88"/>
    </location>
</feature>
<feature type="compositionally biased region" description="Basic residues" evidence="6">
    <location>
        <begin position="830"/>
        <end position="843"/>
    </location>
</feature>
<feature type="compositionally biased region" description="Acidic residues" evidence="6">
    <location>
        <begin position="974"/>
        <end position="1007"/>
    </location>
</feature>
<dbReference type="Gene3D" id="3.40.50.10810">
    <property type="entry name" value="Tandem AAA-ATPase domain"/>
    <property type="match status" value="1"/>
</dbReference>
<dbReference type="InterPro" id="IPR036361">
    <property type="entry name" value="SAP_dom_sf"/>
</dbReference>
<dbReference type="Gene3D" id="3.40.50.300">
    <property type="entry name" value="P-loop containing nucleotide triphosphate hydrolases"/>
    <property type="match status" value="1"/>
</dbReference>
<dbReference type="PROSITE" id="PS50800">
    <property type="entry name" value="SAP"/>
    <property type="match status" value="1"/>
</dbReference>
<feature type="compositionally biased region" description="Low complexity" evidence="6">
    <location>
        <begin position="156"/>
        <end position="178"/>
    </location>
</feature>
<evidence type="ECO:0000256" key="5">
    <source>
        <dbReference type="PROSITE-ProRule" id="PRU00175"/>
    </source>
</evidence>
<dbReference type="InterPro" id="IPR038718">
    <property type="entry name" value="SNF2-like_sf"/>
</dbReference>
<dbReference type="Pfam" id="PF13639">
    <property type="entry name" value="zf-RING_2"/>
    <property type="match status" value="1"/>
</dbReference>
<dbReference type="SMART" id="SM00487">
    <property type="entry name" value="DEXDc"/>
    <property type="match status" value="1"/>
</dbReference>
<dbReference type="Pfam" id="PF00271">
    <property type="entry name" value="Helicase_C"/>
    <property type="match status" value="1"/>
</dbReference>
<dbReference type="VEuPathDB" id="AmoebaDB:ACA1_246820"/>
<feature type="region of interest" description="Disordered" evidence="6">
    <location>
        <begin position="328"/>
        <end position="352"/>
    </location>
</feature>
<feature type="domain" description="RING-type" evidence="7">
    <location>
        <begin position="754"/>
        <end position="797"/>
    </location>
</feature>
<dbReference type="GO" id="GO:0008094">
    <property type="term" value="F:ATP-dependent activity, acting on DNA"/>
    <property type="evidence" value="ECO:0007669"/>
    <property type="project" value="TreeGrafter"/>
</dbReference>
<feature type="domain" description="Helicase ATP-binding" evidence="9">
    <location>
        <begin position="402"/>
        <end position="590"/>
    </location>
</feature>
<dbReference type="Gene3D" id="3.30.40.10">
    <property type="entry name" value="Zinc/RING finger domain, C3HC4 (zinc finger)"/>
    <property type="match status" value="1"/>
</dbReference>
<dbReference type="GO" id="GO:0016787">
    <property type="term" value="F:hydrolase activity"/>
    <property type="evidence" value="ECO:0007669"/>
    <property type="project" value="UniProtKB-KW"/>
</dbReference>
<dbReference type="SUPFAM" id="SSF57850">
    <property type="entry name" value="RING/U-box"/>
    <property type="match status" value="1"/>
</dbReference>
<keyword evidence="5" id="KW-0863">Zinc-finger</keyword>
<dbReference type="OrthoDB" id="423559at2759"/>
<evidence type="ECO:0000256" key="1">
    <source>
        <dbReference type="ARBA" id="ARBA00022741"/>
    </source>
</evidence>